<proteinExistence type="predicted"/>
<reference evidence="1 2" key="1">
    <citation type="journal article" date="2020" name="Microbiol. Resour. Announc.">
        <title>Draft Genome Sequence of a Cladosporium Species Isolated from the Mesophotic Ascidian Didemnum maculosum.</title>
        <authorList>
            <person name="Gioti A."/>
            <person name="Siaperas R."/>
            <person name="Nikolaivits E."/>
            <person name="Le Goff G."/>
            <person name="Ouazzani J."/>
            <person name="Kotoulas G."/>
            <person name="Topakas E."/>
        </authorList>
    </citation>
    <scope>NUCLEOTIDE SEQUENCE [LARGE SCALE GENOMIC DNA]</scope>
    <source>
        <strain evidence="1 2">TM138-S3</strain>
    </source>
</reference>
<organism evidence="1 2">
    <name type="scientific">Cladosporium halotolerans</name>
    <dbReference type="NCBI Taxonomy" id="1052096"/>
    <lineage>
        <taxon>Eukaryota</taxon>
        <taxon>Fungi</taxon>
        <taxon>Dikarya</taxon>
        <taxon>Ascomycota</taxon>
        <taxon>Pezizomycotina</taxon>
        <taxon>Dothideomycetes</taxon>
        <taxon>Dothideomycetidae</taxon>
        <taxon>Cladosporiales</taxon>
        <taxon>Cladosporiaceae</taxon>
        <taxon>Cladosporium</taxon>
    </lineage>
</organism>
<dbReference type="GeneID" id="96002481"/>
<dbReference type="RefSeq" id="XP_069233172.1">
    <property type="nucleotide sequence ID" value="XM_069369643.1"/>
</dbReference>
<keyword evidence="2" id="KW-1185">Reference proteome</keyword>
<dbReference type="PANTHER" id="PTHR41390">
    <property type="entry name" value="CHROMOSOME 7, WHOLE GENOME SHOTGUN SEQUENCE"/>
    <property type="match status" value="1"/>
</dbReference>
<accession>A0AB34KYS6</accession>
<dbReference type="PANTHER" id="PTHR41390:SF1">
    <property type="entry name" value="NADH-UBIQUINONE OXIDOREDUCTASE 213 KDA SUBUNIT"/>
    <property type="match status" value="1"/>
</dbReference>
<dbReference type="Proteomes" id="UP000803884">
    <property type="component" value="Unassembled WGS sequence"/>
</dbReference>
<evidence type="ECO:0000313" key="2">
    <source>
        <dbReference type="Proteomes" id="UP000803884"/>
    </source>
</evidence>
<protein>
    <submittedName>
        <fullName evidence="1">Uncharacterized protein</fullName>
    </submittedName>
</protein>
<comment type="caution">
    <text evidence="1">The sequence shown here is derived from an EMBL/GenBank/DDBJ whole genome shotgun (WGS) entry which is preliminary data.</text>
</comment>
<dbReference type="EMBL" id="JAAQHG020000003">
    <property type="protein sequence ID" value="KAL1590067.1"/>
    <property type="molecule type" value="Genomic_DNA"/>
</dbReference>
<sequence length="209" mass="21935">MSAPLNTPRKPTDDPLLAVIGPALKVGAFSGGAGFLVGGTAGILKSISPGIFALASGIQCSVLGTSFWASRSLVLEAWDTGNLTSSDRTKASALAGGFSGGASGLIFRGRRSVVPGALCMAFFGYAGQAIYNRWTATPAPAKTDDKPKGFWQSMANLGVMSHLTDEEYTEILEERLLKVNVEIAVLDDKIAALKNAQTSEPSEKERPEK</sequence>
<evidence type="ECO:0000313" key="1">
    <source>
        <dbReference type="EMBL" id="KAL1590067.1"/>
    </source>
</evidence>
<dbReference type="AlphaFoldDB" id="A0AB34KYS6"/>
<name>A0AB34KYS6_9PEZI</name>
<gene>
    <name evidence="1" type="ORF">WHR41_01037</name>
</gene>